<dbReference type="RefSeq" id="XP_040726729.1">
    <property type="nucleotide sequence ID" value="XM_040866669.1"/>
</dbReference>
<dbReference type="STRING" id="56484.A0A1Y2FP12"/>
<dbReference type="FunFam" id="3.10.150.10:FF:000008">
    <property type="entry name" value="Proliferating cell nuclear antigen"/>
    <property type="match status" value="1"/>
</dbReference>
<evidence type="ECO:0000256" key="4">
    <source>
        <dbReference type="ARBA" id="ARBA00023125"/>
    </source>
</evidence>
<keyword evidence="3 8" id="KW-0235">DNA replication</keyword>
<comment type="similarity">
    <text evidence="2 8">Belongs to the PCNA family.</text>
</comment>
<sequence>MLEARLAQGAILKKVLDSVKELVSDANFDCSDAGISLQAMDNSHVALVALTMKEDMFEPYRCDRNLALGVNLNSLSKVLKCALNEDVITLTAVDEPDKLTLQFESSKTERFSEYELKLMDIDQEHLGIPDTEYQCTVQMPSAEFARITRDLSAISESVKIQCNKEGITFSCEGDIGTGSVTVKPNGGIEDQEGSATTVALLEPVALTFSLKYLINFTKATPLCSSVKLCMSDEIPLLVEYQIGSASSSLKFFLAPKLGDEDDS</sequence>
<dbReference type="OrthoDB" id="534348at2759"/>
<dbReference type="GO" id="GO:0030337">
    <property type="term" value="F:DNA polymerase processivity factor activity"/>
    <property type="evidence" value="ECO:0007669"/>
    <property type="project" value="InterPro"/>
</dbReference>
<dbReference type="InterPro" id="IPR022659">
    <property type="entry name" value="Pr_cel_nuc_antig_CS"/>
</dbReference>
<evidence type="ECO:0000256" key="5">
    <source>
        <dbReference type="ARBA" id="ARBA00023242"/>
    </source>
</evidence>
<protein>
    <recommendedName>
        <fullName evidence="7">DNA sliding clamp PCNA</fullName>
    </recommendedName>
</protein>
<dbReference type="AlphaFoldDB" id="A0A1Y2FP12"/>
<dbReference type="PANTHER" id="PTHR11352:SF0">
    <property type="entry name" value="PROLIFERATING CELL NUCLEAR ANTIGEN"/>
    <property type="match status" value="1"/>
</dbReference>
<name>A0A1Y2FP12_PROLT</name>
<dbReference type="SUPFAM" id="SSF55979">
    <property type="entry name" value="DNA clamp"/>
    <property type="match status" value="2"/>
</dbReference>
<dbReference type="PANTHER" id="PTHR11352">
    <property type="entry name" value="PROLIFERATING CELL NUCLEAR ANTIGEN"/>
    <property type="match status" value="1"/>
</dbReference>
<dbReference type="GO" id="GO:0006298">
    <property type="term" value="P:mismatch repair"/>
    <property type="evidence" value="ECO:0007669"/>
    <property type="project" value="TreeGrafter"/>
</dbReference>
<dbReference type="InterPro" id="IPR000730">
    <property type="entry name" value="Pr_cel_nuc_antig"/>
</dbReference>
<proteinExistence type="inferred from homology"/>
<keyword evidence="12" id="KW-1185">Reference proteome</keyword>
<evidence type="ECO:0000256" key="2">
    <source>
        <dbReference type="ARBA" id="ARBA00010462"/>
    </source>
</evidence>
<comment type="function">
    <text evidence="7">This protein is an auxiliary protein of DNA polymerase delta and is involved in the control of eukaryotic DNA replication by increasing the polymerase's processivity during elongation of the leading strand.</text>
</comment>
<dbReference type="HAMAP" id="MF_00317">
    <property type="entry name" value="DNApol_clamp_arch"/>
    <property type="match status" value="1"/>
</dbReference>
<dbReference type="Gene3D" id="3.10.150.10">
    <property type="entry name" value="DNA Polymerase III, subunit A, domain 2"/>
    <property type="match status" value="2"/>
</dbReference>
<dbReference type="GeneID" id="63783268"/>
<dbReference type="PROSITE" id="PS00293">
    <property type="entry name" value="PCNA_2"/>
    <property type="match status" value="1"/>
</dbReference>
<comment type="subcellular location">
    <subcellularLocation>
        <location evidence="1 7">Nucleus</location>
    </subcellularLocation>
</comment>
<keyword evidence="5 7" id="KW-0539">Nucleus</keyword>
<dbReference type="GO" id="GO:0006275">
    <property type="term" value="P:regulation of DNA replication"/>
    <property type="evidence" value="ECO:0007669"/>
    <property type="project" value="InterPro"/>
</dbReference>
<dbReference type="PROSITE" id="PS01251">
    <property type="entry name" value="PCNA_1"/>
    <property type="match status" value="1"/>
</dbReference>
<reference evidence="11 12" key="1">
    <citation type="submission" date="2016-07" db="EMBL/GenBank/DDBJ databases">
        <title>Pervasive Adenine N6-methylation of Active Genes in Fungi.</title>
        <authorList>
            <consortium name="DOE Joint Genome Institute"/>
            <person name="Mondo S.J."/>
            <person name="Dannebaum R.O."/>
            <person name="Kuo R.C."/>
            <person name="Labutti K."/>
            <person name="Haridas S."/>
            <person name="Kuo A."/>
            <person name="Salamov A."/>
            <person name="Ahrendt S.R."/>
            <person name="Lipzen A."/>
            <person name="Sullivan W."/>
            <person name="Andreopoulos W.B."/>
            <person name="Clum A."/>
            <person name="Lindquist E."/>
            <person name="Daum C."/>
            <person name="Ramamoorthy G.K."/>
            <person name="Gryganskyi A."/>
            <person name="Culley D."/>
            <person name="Magnuson J.K."/>
            <person name="James T.Y."/>
            <person name="O'Malley M.A."/>
            <person name="Stajich J.E."/>
            <person name="Spatafora J.W."/>
            <person name="Visel A."/>
            <person name="Grigoriev I.V."/>
        </authorList>
    </citation>
    <scope>NUCLEOTIDE SEQUENCE [LARGE SCALE GENOMIC DNA]</scope>
    <source>
        <strain evidence="11 12">12-1054</strain>
    </source>
</reference>
<dbReference type="CDD" id="cd00577">
    <property type="entry name" value="PCNA"/>
    <property type="match status" value="1"/>
</dbReference>
<evidence type="ECO:0000256" key="3">
    <source>
        <dbReference type="ARBA" id="ARBA00022705"/>
    </source>
</evidence>
<feature type="domain" description="Proliferating cell nuclear antigen PCNA C-terminal" evidence="10">
    <location>
        <begin position="127"/>
        <end position="256"/>
    </location>
</feature>
<evidence type="ECO:0000256" key="1">
    <source>
        <dbReference type="ARBA" id="ARBA00004123"/>
    </source>
</evidence>
<evidence type="ECO:0000256" key="6">
    <source>
        <dbReference type="ARBA" id="ARBA00054163"/>
    </source>
</evidence>
<evidence type="ECO:0000259" key="9">
    <source>
        <dbReference type="Pfam" id="PF00705"/>
    </source>
</evidence>
<dbReference type="NCBIfam" id="TIGR00590">
    <property type="entry name" value="pcna"/>
    <property type="match status" value="1"/>
</dbReference>
<dbReference type="PRINTS" id="PR00339">
    <property type="entry name" value="PCNACYCLIN"/>
</dbReference>
<dbReference type="GO" id="GO:0070987">
    <property type="term" value="P:error-free translesion synthesis"/>
    <property type="evidence" value="ECO:0007669"/>
    <property type="project" value="UniProtKB-ARBA"/>
</dbReference>
<evidence type="ECO:0000256" key="8">
    <source>
        <dbReference type="RuleBase" id="RU003671"/>
    </source>
</evidence>
<dbReference type="GO" id="GO:0006273">
    <property type="term" value="P:lagging strand elongation"/>
    <property type="evidence" value="ECO:0007669"/>
    <property type="project" value="UniProtKB-ARBA"/>
</dbReference>
<accession>A0A1Y2FP12</accession>
<dbReference type="GO" id="GO:0043626">
    <property type="term" value="C:PCNA complex"/>
    <property type="evidence" value="ECO:0007669"/>
    <property type="project" value="UniProtKB-ARBA"/>
</dbReference>
<dbReference type="GO" id="GO:0003677">
    <property type="term" value="F:DNA binding"/>
    <property type="evidence" value="ECO:0007669"/>
    <property type="project" value="UniProtKB-KW"/>
</dbReference>
<evidence type="ECO:0000259" key="10">
    <source>
        <dbReference type="Pfam" id="PF02747"/>
    </source>
</evidence>
<evidence type="ECO:0000313" key="11">
    <source>
        <dbReference type="EMBL" id="ORY84946.1"/>
    </source>
</evidence>
<comment type="caution">
    <text evidence="11">The sequence shown here is derived from an EMBL/GenBank/DDBJ whole genome shotgun (WGS) entry which is preliminary data.</text>
</comment>
<comment type="function">
    <text evidence="6">This protein is an auxiliary protein of DNA polymerase delta and is involved in the control of eukaryotic DNA replication by increasing the polymerase's processibility during elongation of the leading strand. Involved in DNA repair.</text>
</comment>
<dbReference type="InterPro" id="IPR022649">
    <property type="entry name" value="Pr_cel_nuc_antig_C"/>
</dbReference>
<organism evidence="11 12">
    <name type="scientific">Protomyces lactucae-debilis</name>
    <dbReference type="NCBI Taxonomy" id="2754530"/>
    <lineage>
        <taxon>Eukaryota</taxon>
        <taxon>Fungi</taxon>
        <taxon>Dikarya</taxon>
        <taxon>Ascomycota</taxon>
        <taxon>Taphrinomycotina</taxon>
        <taxon>Taphrinomycetes</taxon>
        <taxon>Taphrinales</taxon>
        <taxon>Protomycetaceae</taxon>
        <taxon>Protomyces</taxon>
    </lineage>
</organism>
<gene>
    <name evidence="11" type="ORF">BCR37DRAFT_255325</name>
</gene>
<dbReference type="FunFam" id="3.10.150.10:FF:000006">
    <property type="entry name" value="Proliferating cell nuclear antigen"/>
    <property type="match status" value="1"/>
</dbReference>
<feature type="domain" description="Proliferating cell nuclear antigen PCNA N-terminal" evidence="9">
    <location>
        <begin position="1"/>
        <end position="124"/>
    </location>
</feature>
<dbReference type="Pfam" id="PF00705">
    <property type="entry name" value="PCNA_N"/>
    <property type="match status" value="1"/>
</dbReference>
<dbReference type="OMA" id="EMKLINM"/>
<dbReference type="Proteomes" id="UP000193685">
    <property type="component" value="Unassembled WGS sequence"/>
</dbReference>
<evidence type="ECO:0000256" key="7">
    <source>
        <dbReference type="RuleBase" id="RU000641"/>
    </source>
</evidence>
<keyword evidence="4 8" id="KW-0238">DNA-binding</keyword>
<dbReference type="Pfam" id="PF02747">
    <property type="entry name" value="PCNA_C"/>
    <property type="match status" value="1"/>
</dbReference>
<evidence type="ECO:0000313" key="12">
    <source>
        <dbReference type="Proteomes" id="UP000193685"/>
    </source>
</evidence>
<dbReference type="EMBL" id="MCFI01000005">
    <property type="protein sequence ID" value="ORY84946.1"/>
    <property type="molecule type" value="Genomic_DNA"/>
</dbReference>
<dbReference type="InterPro" id="IPR046938">
    <property type="entry name" value="DNA_clamp_sf"/>
</dbReference>
<dbReference type="InterPro" id="IPR022648">
    <property type="entry name" value="Pr_cel_nuc_antig_N"/>
</dbReference>
<dbReference type="GO" id="GO:0006272">
    <property type="term" value="P:leading strand elongation"/>
    <property type="evidence" value="ECO:0007669"/>
    <property type="project" value="TreeGrafter"/>
</dbReference>